<evidence type="ECO:0000256" key="2">
    <source>
        <dbReference type="SAM" id="SignalP"/>
    </source>
</evidence>
<dbReference type="Pfam" id="PF13505">
    <property type="entry name" value="OMP_b-brl"/>
    <property type="match status" value="1"/>
</dbReference>
<proteinExistence type="predicted"/>
<sequence length="196" mass="20570">MKKIILTAVAVLAFGFANAQEKGFTKGDLFISGAVGVSSVKTGDVKESELNITPKVGYFATENIAVGATIGYTSLKETNDFGDDQKTTAFGFGVFGRYYATPASDFSFFGELGVNYATAKFDDGIDGTEDGKANGFNVAVAPGVSYFISKHFAFEASIGVLSYGSVKPDADGAEATNSFELGLGLDDLTLGLVYKF</sequence>
<dbReference type="AlphaFoldDB" id="A0A3E0EAM1"/>
<evidence type="ECO:0000256" key="1">
    <source>
        <dbReference type="ARBA" id="ARBA00022729"/>
    </source>
</evidence>
<dbReference type="InterPro" id="IPR011250">
    <property type="entry name" value="OMP/PagP_B-barrel"/>
</dbReference>
<keyword evidence="1 2" id="KW-0732">Signal</keyword>
<accession>A0A3E0EAM1</accession>
<feature type="domain" description="Outer membrane protein beta-barrel" evidence="3">
    <location>
        <begin position="8"/>
        <end position="196"/>
    </location>
</feature>
<dbReference type="RefSeq" id="WP_115814546.1">
    <property type="nucleotide sequence ID" value="NZ_QUNI01000013.1"/>
</dbReference>
<name>A0A3E0EAM1_9FLAO</name>
<comment type="caution">
    <text evidence="4">The sequence shown here is derived from an EMBL/GenBank/DDBJ whole genome shotgun (WGS) entry which is preliminary data.</text>
</comment>
<evidence type="ECO:0000313" key="4">
    <source>
        <dbReference type="EMBL" id="REG94066.1"/>
    </source>
</evidence>
<feature type="signal peptide" evidence="2">
    <location>
        <begin position="1"/>
        <end position="19"/>
    </location>
</feature>
<gene>
    <name evidence="4" type="ORF">C8P67_11334</name>
</gene>
<dbReference type="Gene3D" id="2.40.160.20">
    <property type="match status" value="1"/>
</dbReference>
<reference evidence="4 5" key="1">
    <citation type="submission" date="2018-08" db="EMBL/GenBank/DDBJ databases">
        <title>Genomic Encyclopedia of Archaeal and Bacterial Type Strains, Phase II (KMG-II): from individual species to whole genera.</title>
        <authorList>
            <person name="Goeker M."/>
        </authorList>
    </citation>
    <scope>NUCLEOTIDE SEQUENCE [LARGE SCALE GENOMIC DNA]</scope>
    <source>
        <strain evidence="4 5">DSM 100880</strain>
    </source>
</reference>
<protein>
    <submittedName>
        <fullName evidence="4">Outer membrane protein with beta-barrel domain</fullName>
    </submittedName>
</protein>
<evidence type="ECO:0000313" key="5">
    <source>
        <dbReference type="Proteomes" id="UP000257136"/>
    </source>
</evidence>
<dbReference type="EMBL" id="QUNI01000013">
    <property type="protein sequence ID" value="REG94066.1"/>
    <property type="molecule type" value="Genomic_DNA"/>
</dbReference>
<organism evidence="4 5">
    <name type="scientific">Flavobacterium aquicola</name>
    <dbReference type="NCBI Taxonomy" id="1682742"/>
    <lineage>
        <taxon>Bacteria</taxon>
        <taxon>Pseudomonadati</taxon>
        <taxon>Bacteroidota</taxon>
        <taxon>Flavobacteriia</taxon>
        <taxon>Flavobacteriales</taxon>
        <taxon>Flavobacteriaceae</taxon>
        <taxon>Flavobacterium</taxon>
    </lineage>
</organism>
<dbReference type="OrthoDB" id="945117at2"/>
<dbReference type="SUPFAM" id="SSF56925">
    <property type="entry name" value="OMPA-like"/>
    <property type="match status" value="1"/>
</dbReference>
<keyword evidence="5" id="KW-1185">Reference proteome</keyword>
<evidence type="ECO:0000259" key="3">
    <source>
        <dbReference type="Pfam" id="PF13505"/>
    </source>
</evidence>
<dbReference type="Proteomes" id="UP000257136">
    <property type="component" value="Unassembled WGS sequence"/>
</dbReference>
<feature type="chain" id="PRO_5017656149" evidence="2">
    <location>
        <begin position="20"/>
        <end position="196"/>
    </location>
</feature>
<dbReference type="InterPro" id="IPR027385">
    <property type="entry name" value="Beta-barrel_OMP"/>
</dbReference>